<keyword evidence="2" id="KW-1185">Reference proteome</keyword>
<dbReference type="EMBL" id="CCFA01000158">
    <property type="protein sequence ID" value="CDW94192.1"/>
    <property type="molecule type" value="Genomic_DNA"/>
</dbReference>
<accession>A0A0F7S5I4</accession>
<evidence type="ECO:0000313" key="2">
    <source>
        <dbReference type="Proteomes" id="UP000242770"/>
    </source>
</evidence>
<dbReference type="AlphaFoldDB" id="A0A0F7S5I4"/>
<proteinExistence type="predicted"/>
<protein>
    <submittedName>
        <fullName evidence="1">Uncharacterized protein</fullName>
    </submittedName>
</protein>
<evidence type="ECO:0000313" key="1">
    <source>
        <dbReference type="EMBL" id="CDW94192.1"/>
    </source>
</evidence>
<reference evidence="2" key="1">
    <citation type="submission" date="2014-06" db="EMBL/GenBank/DDBJ databases">
        <authorList>
            <person name="Berkman P.J."/>
        </authorList>
    </citation>
    <scope>NUCLEOTIDE SEQUENCE [LARGE SCALE GENOMIC DNA]</scope>
</reference>
<sequence>MSINLVDSIRYFSGSANGINGTRSQPSPKHFVKAFKCYLIHPGKRDDGDTVSSKEACLDKYATHLKLMIKLLQKENNWDDWLQHLWELGSDVPNSYMADTTKVYMAWCSLPHEIQTVIKQPQDATLSEFVNTCHAVPWSTYEQVLADHDQKLMIEKQLCTLQQHDSKDHKMCNNLAGIHQFMDSMVSTQLLLTPPKDTSWFLPALEQYVQPVTQQAHLPLLPP</sequence>
<organism evidence="1 2">
    <name type="scientific">Sporisorium scitamineum</name>
    <dbReference type="NCBI Taxonomy" id="49012"/>
    <lineage>
        <taxon>Eukaryota</taxon>
        <taxon>Fungi</taxon>
        <taxon>Dikarya</taxon>
        <taxon>Basidiomycota</taxon>
        <taxon>Ustilaginomycotina</taxon>
        <taxon>Ustilaginomycetes</taxon>
        <taxon>Ustilaginales</taxon>
        <taxon>Ustilaginaceae</taxon>
        <taxon>Sporisorium</taxon>
    </lineage>
</organism>
<gene>
    <name evidence="1" type="primary">SSCI02180.1</name>
</gene>
<dbReference type="Proteomes" id="UP000242770">
    <property type="component" value="Unassembled WGS sequence"/>
</dbReference>
<name>A0A0F7S5I4_9BASI</name>